<dbReference type="Proteomes" id="UP000235777">
    <property type="component" value="Unassembled WGS sequence"/>
</dbReference>
<protein>
    <submittedName>
        <fullName evidence="1">SRPBCC family protein</fullName>
    </submittedName>
</protein>
<organism evidence="1 2">
    <name type="scientific">Trinickia symbiotica</name>
    <dbReference type="NCBI Taxonomy" id="863227"/>
    <lineage>
        <taxon>Bacteria</taxon>
        <taxon>Pseudomonadati</taxon>
        <taxon>Pseudomonadota</taxon>
        <taxon>Betaproteobacteria</taxon>
        <taxon>Burkholderiales</taxon>
        <taxon>Burkholderiaceae</taxon>
        <taxon>Trinickia</taxon>
    </lineage>
</organism>
<keyword evidence="2" id="KW-1185">Reference proteome</keyword>
<evidence type="ECO:0000313" key="1">
    <source>
        <dbReference type="EMBL" id="PMS30450.1"/>
    </source>
</evidence>
<dbReference type="STRING" id="863227.GCA_000373005_04116"/>
<reference evidence="1 2" key="1">
    <citation type="submission" date="2018-01" db="EMBL/GenBank/DDBJ databases">
        <title>Whole genome analyses suggest that Burkholderia sensu lato contains two further novel genera in the rhizoxinica-symbiotica group Mycetohabitans gen. nov., and Trinickia gen. nov.: implications for the evolution of diazotrophy and nodulation in the Burkholderiaceae.</title>
        <authorList>
            <person name="Estrada-de los Santos P."/>
            <person name="Palmer M."/>
            <person name="Chavez-Ramirez B."/>
            <person name="Beukes C."/>
            <person name="Steenkamp E.T."/>
            <person name="Hirsch A.M."/>
            <person name="Manyaka P."/>
            <person name="Maluk M."/>
            <person name="Lafos M."/>
            <person name="Crook M."/>
            <person name="Gross E."/>
            <person name="Simon M.F."/>
            <person name="Bueno dos Reis Junior F."/>
            <person name="Poole P.S."/>
            <person name="Venter S.N."/>
            <person name="James E.K."/>
        </authorList>
    </citation>
    <scope>NUCLEOTIDE SEQUENCE [LARGE SCALE GENOMIC DNA]</scope>
    <source>
        <strain evidence="1 2">JPY 581</strain>
    </source>
</reference>
<proteinExistence type="predicted"/>
<dbReference type="CDD" id="cd07821">
    <property type="entry name" value="PYR_PYL_RCAR_like"/>
    <property type="match status" value="1"/>
</dbReference>
<dbReference type="Gene3D" id="3.30.530.20">
    <property type="match status" value="1"/>
</dbReference>
<sequence length="192" mass="21972">MSDASDAWRLRQCIQIVLEEMSMRKFKRGHAEVRGVVDAPAEQVWELLTDWDALLTWWIKPEEGGRPGPDLASVELVGGPHDVPRTRVVRHVTGSTVDETLLVQNDETRRIYYNMVYRPNPGGAVLRSEFENYLATTMVDTLPDGKTLMTFKAEFDVVEPADLDLMRSIIERTWTDAILQGFRRYFARTKAS</sequence>
<comment type="caution">
    <text evidence="1">The sequence shown here is derived from an EMBL/GenBank/DDBJ whole genome shotgun (WGS) entry which is preliminary data.</text>
</comment>
<dbReference type="InterPro" id="IPR023393">
    <property type="entry name" value="START-like_dom_sf"/>
</dbReference>
<dbReference type="Pfam" id="PF10604">
    <property type="entry name" value="Polyketide_cyc2"/>
    <property type="match status" value="1"/>
</dbReference>
<dbReference type="EMBL" id="PNYC01000031">
    <property type="protein sequence ID" value="PMS30450.1"/>
    <property type="molecule type" value="Genomic_DNA"/>
</dbReference>
<accession>A0A2N7WM01</accession>
<dbReference type="SUPFAM" id="SSF55961">
    <property type="entry name" value="Bet v1-like"/>
    <property type="match status" value="1"/>
</dbReference>
<dbReference type="AlphaFoldDB" id="A0A2N7WM01"/>
<evidence type="ECO:0000313" key="2">
    <source>
        <dbReference type="Proteomes" id="UP000235777"/>
    </source>
</evidence>
<dbReference type="InterPro" id="IPR019587">
    <property type="entry name" value="Polyketide_cyclase/dehydratase"/>
</dbReference>
<name>A0A2N7WM01_9BURK</name>
<gene>
    <name evidence="1" type="ORF">C0Z20_29900</name>
</gene>